<name>A0A0X8XZR7_9EURY</name>
<reference evidence="2 3" key="1">
    <citation type="submission" date="2016-01" db="EMBL/GenBank/DDBJ databases">
        <authorList>
            <person name="Manzoor S."/>
        </authorList>
    </citation>
    <scope>NUCLEOTIDE SEQUENCE [LARGE SCALE GENOMIC DNA]</scope>
    <source>
        <strain evidence="2">Methanoculleus sp MAB1</strain>
    </source>
</reference>
<evidence type="ECO:0000313" key="3">
    <source>
        <dbReference type="Proteomes" id="UP000069850"/>
    </source>
</evidence>
<dbReference type="Proteomes" id="UP000069850">
    <property type="component" value="Chromosome 1"/>
</dbReference>
<evidence type="ECO:0000259" key="1">
    <source>
        <dbReference type="Pfam" id="PF11824"/>
    </source>
</evidence>
<sequence>MVPDSKQTWRWKMKTTKQCMLTGMLVLIAALVMVAPVSADPYLGGDRLVTSNGTYGTVSGGLWYDAYGAFEYANVTPIEKEFTLPCDPEDVEWARLYVAPYIGHMQNNYSLETIVEFDGGSGYELLGSEIMNTNYVYPISVENGTGTIWFNDHFNRVTSDCLMWYDVTGKIESSSVWASVQTHPFGTPPVFDGRVKMIALVVAYNDLSSGDTIHYWVNQGHDTDSAVADTNFHPYIGETDFDTSVVTNPSEATLTAIYLGSYNANYEFNNNVLPWENPLIGPYLGAQEWDVTGDINSNGVSTMTFDRNATTGGQYSGYFKIPLALLTVEE</sequence>
<dbReference type="AlphaFoldDB" id="A0A0X8XZR7"/>
<dbReference type="Pfam" id="PF11824">
    <property type="entry name" value="DUF3344"/>
    <property type="match status" value="1"/>
</dbReference>
<dbReference type="EMBL" id="LT158599">
    <property type="protein sequence ID" value="CVK34345.1"/>
    <property type="molecule type" value="Genomic_DNA"/>
</dbReference>
<gene>
    <name evidence="2" type="ORF">MMAB1_3132</name>
</gene>
<accession>A0A0X8XZR7</accession>
<dbReference type="KEGG" id="mema:MMAB1_3132"/>
<organism evidence="2 3">
    <name type="scientific">Methanoculleus bourgensis</name>
    <dbReference type="NCBI Taxonomy" id="83986"/>
    <lineage>
        <taxon>Archaea</taxon>
        <taxon>Methanobacteriati</taxon>
        <taxon>Methanobacteriota</taxon>
        <taxon>Stenosarchaea group</taxon>
        <taxon>Methanomicrobia</taxon>
        <taxon>Methanomicrobiales</taxon>
        <taxon>Methanomicrobiaceae</taxon>
        <taxon>Methanoculleus</taxon>
    </lineage>
</organism>
<protein>
    <recommendedName>
        <fullName evidence="1">DUF3344 domain-containing protein</fullName>
    </recommendedName>
</protein>
<proteinExistence type="predicted"/>
<feature type="domain" description="DUF3344" evidence="1">
    <location>
        <begin position="42"/>
        <end position="329"/>
    </location>
</feature>
<dbReference type="InterPro" id="IPR021779">
    <property type="entry name" value="DUF3344"/>
</dbReference>
<evidence type="ECO:0000313" key="2">
    <source>
        <dbReference type="EMBL" id="CVK34345.1"/>
    </source>
</evidence>